<dbReference type="OrthoDB" id="9807744at2"/>
<dbReference type="Pfam" id="PF04235">
    <property type="entry name" value="DUF418"/>
    <property type="match status" value="1"/>
</dbReference>
<name>A0A094IVU0_9GAMM</name>
<feature type="transmembrane region" description="Helical" evidence="1">
    <location>
        <begin position="263"/>
        <end position="283"/>
    </location>
</feature>
<organism evidence="3 4">
    <name type="scientific">Pseudidiomarina atlantica</name>
    <dbReference type="NCBI Taxonomy" id="1517416"/>
    <lineage>
        <taxon>Bacteria</taxon>
        <taxon>Pseudomonadati</taxon>
        <taxon>Pseudomonadota</taxon>
        <taxon>Gammaproteobacteria</taxon>
        <taxon>Alteromonadales</taxon>
        <taxon>Idiomarinaceae</taxon>
        <taxon>Pseudidiomarina</taxon>
    </lineage>
</organism>
<feature type="transmembrane region" description="Helical" evidence="1">
    <location>
        <begin position="365"/>
        <end position="386"/>
    </location>
</feature>
<comment type="caution">
    <text evidence="3">The sequence shown here is derived from an EMBL/GenBank/DDBJ whole genome shotgun (WGS) entry which is preliminary data.</text>
</comment>
<dbReference type="EMBL" id="JPIN01000001">
    <property type="protein sequence ID" value="KFZ29939.1"/>
    <property type="molecule type" value="Genomic_DNA"/>
</dbReference>
<keyword evidence="1" id="KW-0812">Transmembrane</keyword>
<feature type="transmembrane region" description="Helical" evidence="1">
    <location>
        <begin position="295"/>
        <end position="319"/>
    </location>
</feature>
<dbReference type="eggNOG" id="COG2311">
    <property type="taxonomic scope" value="Bacteria"/>
</dbReference>
<reference evidence="3 4" key="1">
    <citation type="submission" date="2014-06" db="EMBL/GenBank/DDBJ databases">
        <title>Draft genome sequence of Idiomarina sp. MCCC 1A10513.</title>
        <authorList>
            <person name="Du J."/>
            <person name="Lai Q."/>
            <person name="Shao Z."/>
        </authorList>
    </citation>
    <scope>NUCLEOTIDE SEQUENCE [LARGE SCALE GENOMIC DNA]</scope>
    <source>
        <strain evidence="3 4">MCCC 1A10513</strain>
    </source>
</reference>
<keyword evidence="1" id="KW-0472">Membrane</keyword>
<feature type="domain" description="DUF418" evidence="2">
    <location>
        <begin position="244"/>
        <end position="404"/>
    </location>
</feature>
<sequence length="411" mass="45644">MTANLTTPTAPNERIHLLDCIRGFALLGILLMNIEYFQKPLLSMMNGFDYSQTGADFGVAWFVFTFVQGKFYTMFSLLFGIGFIIFYDRAKQKSSHPRWLFTRRLIVLAAFGFAHLAYIWGGDILLNYAIAGLFLLFFVNKSAKSLLRWGIGIFLLPVILFWLGALSIEAASATPEGAAALAQDNQAAMAEVNAIIATAAEAYKNGTYADVLAARSQEIGYFYTTGIFFMTPTVLGIFLIGASLARSGVATQPEQHNNTYKKLLKYGAILGLPAALYVGFYGTQMNFLAPDFATAIAYSVTQIANFGLSFAYIAILALAMKRASFVQKLAPAGRMALTNYLMHSIVFTSLFYGYALGMYGEIGRATATLLAIVLWLAQLPLSAWWLKRFRYGPCEWLWRSLTYLQPQPFKR</sequence>
<feature type="transmembrane region" description="Helical" evidence="1">
    <location>
        <begin position="124"/>
        <end position="139"/>
    </location>
</feature>
<feature type="transmembrane region" description="Helical" evidence="1">
    <location>
        <begin position="99"/>
        <end position="118"/>
    </location>
</feature>
<dbReference type="PANTHER" id="PTHR30590:SF2">
    <property type="entry name" value="INNER MEMBRANE PROTEIN"/>
    <property type="match status" value="1"/>
</dbReference>
<dbReference type="AlphaFoldDB" id="A0A094IVU0"/>
<dbReference type="PANTHER" id="PTHR30590">
    <property type="entry name" value="INNER MEMBRANE PROTEIN"/>
    <property type="match status" value="1"/>
</dbReference>
<keyword evidence="4" id="KW-1185">Reference proteome</keyword>
<accession>A0A094IVU0</accession>
<proteinExistence type="predicted"/>
<evidence type="ECO:0000259" key="2">
    <source>
        <dbReference type="Pfam" id="PF04235"/>
    </source>
</evidence>
<evidence type="ECO:0000313" key="4">
    <source>
        <dbReference type="Proteomes" id="UP000053718"/>
    </source>
</evidence>
<feature type="transmembrane region" description="Helical" evidence="1">
    <location>
        <begin position="340"/>
        <end position="359"/>
    </location>
</feature>
<dbReference type="STRING" id="1517416.IDAT_02305"/>
<feature type="transmembrane region" description="Helical" evidence="1">
    <location>
        <begin position="20"/>
        <end position="38"/>
    </location>
</feature>
<gene>
    <name evidence="3" type="ORF">IDAT_02305</name>
</gene>
<feature type="transmembrane region" description="Helical" evidence="1">
    <location>
        <begin position="58"/>
        <end position="87"/>
    </location>
</feature>
<dbReference type="InterPro" id="IPR052529">
    <property type="entry name" value="Bact_Transport_Assoc"/>
</dbReference>
<feature type="transmembrane region" description="Helical" evidence="1">
    <location>
        <begin position="146"/>
        <end position="165"/>
    </location>
</feature>
<dbReference type="InterPro" id="IPR007349">
    <property type="entry name" value="DUF418"/>
</dbReference>
<protein>
    <recommendedName>
        <fullName evidence="2">DUF418 domain-containing protein</fullName>
    </recommendedName>
</protein>
<feature type="transmembrane region" description="Helical" evidence="1">
    <location>
        <begin position="221"/>
        <end position="242"/>
    </location>
</feature>
<keyword evidence="1" id="KW-1133">Transmembrane helix</keyword>
<dbReference type="Proteomes" id="UP000053718">
    <property type="component" value="Unassembled WGS sequence"/>
</dbReference>
<dbReference type="RefSeq" id="WP_034729919.1">
    <property type="nucleotide sequence ID" value="NZ_JPIN01000001.1"/>
</dbReference>
<evidence type="ECO:0000256" key="1">
    <source>
        <dbReference type="SAM" id="Phobius"/>
    </source>
</evidence>
<evidence type="ECO:0000313" key="3">
    <source>
        <dbReference type="EMBL" id="KFZ29939.1"/>
    </source>
</evidence>